<evidence type="ECO:0000256" key="1">
    <source>
        <dbReference type="SAM" id="MobiDB-lite"/>
    </source>
</evidence>
<keyword evidence="3" id="KW-1185">Reference proteome</keyword>
<accession>A0A392SW56</accession>
<dbReference type="AlphaFoldDB" id="A0A392SW56"/>
<protein>
    <submittedName>
        <fullName evidence="2">Uncharacterized protein</fullName>
    </submittedName>
</protein>
<evidence type="ECO:0000313" key="2">
    <source>
        <dbReference type="EMBL" id="MCI52106.1"/>
    </source>
</evidence>
<sequence length="75" mass="8698">KALTLLRVGHCLLQSEEMKEDLQVAWKTRMFINCDVSAHERNNEDEVEKEQQPDRSKPSLHKKGGLKCVNLFLSF</sequence>
<feature type="non-terminal residue" evidence="2">
    <location>
        <position position="1"/>
    </location>
</feature>
<feature type="region of interest" description="Disordered" evidence="1">
    <location>
        <begin position="40"/>
        <end position="62"/>
    </location>
</feature>
<dbReference type="EMBL" id="LXQA010442316">
    <property type="protein sequence ID" value="MCI52106.1"/>
    <property type="molecule type" value="Genomic_DNA"/>
</dbReference>
<comment type="caution">
    <text evidence="2">The sequence shown here is derived from an EMBL/GenBank/DDBJ whole genome shotgun (WGS) entry which is preliminary data.</text>
</comment>
<name>A0A392SW56_9FABA</name>
<evidence type="ECO:0000313" key="3">
    <source>
        <dbReference type="Proteomes" id="UP000265520"/>
    </source>
</evidence>
<organism evidence="2 3">
    <name type="scientific">Trifolium medium</name>
    <dbReference type="NCBI Taxonomy" id="97028"/>
    <lineage>
        <taxon>Eukaryota</taxon>
        <taxon>Viridiplantae</taxon>
        <taxon>Streptophyta</taxon>
        <taxon>Embryophyta</taxon>
        <taxon>Tracheophyta</taxon>
        <taxon>Spermatophyta</taxon>
        <taxon>Magnoliopsida</taxon>
        <taxon>eudicotyledons</taxon>
        <taxon>Gunneridae</taxon>
        <taxon>Pentapetalae</taxon>
        <taxon>rosids</taxon>
        <taxon>fabids</taxon>
        <taxon>Fabales</taxon>
        <taxon>Fabaceae</taxon>
        <taxon>Papilionoideae</taxon>
        <taxon>50 kb inversion clade</taxon>
        <taxon>NPAAA clade</taxon>
        <taxon>Hologalegina</taxon>
        <taxon>IRL clade</taxon>
        <taxon>Trifolieae</taxon>
        <taxon>Trifolium</taxon>
    </lineage>
</organism>
<proteinExistence type="predicted"/>
<dbReference type="Proteomes" id="UP000265520">
    <property type="component" value="Unassembled WGS sequence"/>
</dbReference>
<feature type="compositionally biased region" description="Basic and acidic residues" evidence="1">
    <location>
        <begin position="40"/>
        <end position="57"/>
    </location>
</feature>
<reference evidence="2 3" key="1">
    <citation type="journal article" date="2018" name="Front. Plant Sci.">
        <title>Red Clover (Trifolium pratense) and Zigzag Clover (T. medium) - A Picture of Genomic Similarities and Differences.</title>
        <authorList>
            <person name="Dluhosova J."/>
            <person name="Istvanek J."/>
            <person name="Nedelnik J."/>
            <person name="Repkova J."/>
        </authorList>
    </citation>
    <scope>NUCLEOTIDE SEQUENCE [LARGE SCALE GENOMIC DNA]</scope>
    <source>
        <strain evidence="3">cv. 10/8</strain>
        <tissue evidence="2">Leaf</tissue>
    </source>
</reference>